<evidence type="ECO:0000259" key="1">
    <source>
        <dbReference type="Pfam" id="PF00665"/>
    </source>
</evidence>
<dbReference type="InterPro" id="IPR001584">
    <property type="entry name" value="Integrase_cat-core"/>
</dbReference>
<accession>A0A411DQG3</accession>
<protein>
    <submittedName>
        <fullName evidence="2">Transposase</fullName>
    </submittedName>
</protein>
<dbReference type="GO" id="GO:0015074">
    <property type="term" value="P:DNA integration"/>
    <property type="evidence" value="ECO:0007669"/>
    <property type="project" value="InterPro"/>
</dbReference>
<gene>
    <name evidence="2" type="ORF">EU348_15980</name>
</gene>
<dbReference type="SUPFAM" id="SSF53098">
    <property type="entry name" value="Ribonuclease H-like"/>
    <property type="match status" value="1"/>
</dbReference>
<evidence type="ECO:0000313" key="2">
    <source>
        <dbReference type="EMBL" id="QBA22598.1"/>
    </source>
</evidence>
<name>A0A411DQG3_CHRID</name>
<dbReference type="Pfam" id="PF00665">
    <property type="entry name" value="rve"/>
    <property type="match status" value="1"/>
</dbReference>
<dbReference type="PANTHER" id="PTHR46889">
    <property type="entry name" value="TRANSPOSASE INSF FOR INSERTION SEQUENCE IS3B-RELATED"/>
    <property type="match status" value="1"/>
</dbReference>
<reference evidence="2" key="1">
    <citation type="submission" date="2019-01" db="EMBL/GenBank/DDBJ databases">
        <title>Whole Genome Sequencing for Putative Detection of Antimicrobial Resistance and Potential Virulence Factors in Chryseobacterium indologenes isolated from Nile Tilapia in Tanzania.</title>
        <authorList>
            <person name="Mwega E."/>
            <person name="Mutoloki S."/>
            <person name="Mugimba K."/>
            <person name="Colquhoun D."/>
            <person name="Mdegela R."/>
            <person name="Evensen O."/>
            <person name="Wasteson Y."/>
        </authorList>
    </citation>
    <scope>NUCLEOTIDE SEQUENCE [LARGE SCALE GENOMIC DNA]</scope>
    <source>
        <strain evidence="2">StR 01</strain>
    </source>
</reference>
<sequence length="67" mass="7984">MKKYPNIIKEKELICSEKVWVADITYLKTKEKNYYLHLITDAYSKKIVGYELSDNLQTEEEIGCFNF</sequence>
<dbReference type="EMBL" id="CP035532">
    <property type="protein sequence ID" value="QBA22598.1"/>
    <property type="molecule type" value="Genomic_DNA"/>
</dbReference>
<dbReference type="GO" id="GO:0003676">
    <property type="term" value="F:nucleic acid binding"/>
    <property type="evidence" value="ECO:0007669"/>
    <property type="project" value="InterPro"/>
</dbReference>
<organism evidence="2">
    <name type="scientific">Chryseobacterium indologenes</name>
    <name type="common">Flavobacterium indologenes</name>
    <dbReference type="NCBI Taxonomy" id="253"/>
    <lineage>
        <taxon>Bacteria</taxon>
        <taxon>Pseudomonadati</taxon>
        <taxon>Bacteroidota</taxon>
        <taxon>Flavobacteriia</taxon>
        <taxon>Flavobacteriales</taxon>
        <taxon>Weeksellaceae</taxon>
        <taxon>Chryseobacterium group</taxon>
        <taxon>Chryseobacterium</taxon>
    </lineage>
</organism>
<feature type="domain" description="Integrase catalytic" evidence="1">
    <location>
        <begin position="18"/>
        <end position="62"/>
    </location>
</feature>
<dbReference type="InterPro" id="IPR036397">
    <property type="entry name" value="RNaseH_sf"/>
</dbReference>
<proteinExistence type="predicted"/>
<dbReference type="Gene3D" id="3.30.420.10">
    <property type="entry name" value="Ribonuclease H-like superfamily/Ribonuclease H"/>
    <property type="match status" value="1"/>
</dbReference>
<dbReference type="AlphaFoldDB" id="A0A411DQG3"/>
<dbReference type="InterPro" id="IPR050900">
    <property type="entry name" value="Transposase_IS3/IS150/IS904"/>
</dbReference>
<dbReference type="PANTHER" id="PTHR46889:SF5">
    <property type="entry name" value="INTEGRASE PROTEIN"/>
    <property type="match status" value="1"/>
</dbReference>
<dbReference type="InterPro" id="IPR012337">
    <property type="entry name" value="RNaseH-like_sf"/>
</dbReference>